<protein>
    <recommendedName>
        <fullName evidence="3">TIGR02265 family protein</fullName>
    </recommendedName>
</protein>
<dbReference type="AlphaFoldDB" id="A0A250J6Q9"/>
<gene>
    <name evidence="1" type="ORF">CYFUS_004651</name>
</gene>
<dbReference type="RefSeq" id="WP_157758609.1">
    <property type="nucleotide sequence ID" value="NZ_CP022098.1"/>
</dbReference>
<evidence type="ECO:0000313" key="1">
    <source>
        <dbReference type="EMBL" id="ATB39210.1"/>
    </source>
</evidence>
<dbReference type="EMBL" id="CP022098">
    <property type="protein sequence ID" value="ATB39210.1"/>
    <property type="molecule type" value="Genomic_DNA"/>
</dbReference>
<evidence type="ECO:0008006" key="3">
    <source>
        <dbReference type="Google" id="ProtNLM"/>
    </source>
</evidence>
<name>A0A250J6Q9_9BACT</name>
<sequence length="206" mass="22863">MTASQISMEGESGLGTEMELQRRLSLATATDTVRGLSFHNLLDAVRMELGDEAMARCQAQCVEASFKSFFTYPVSDYLRLQYTAAWMLQEKYGSFDNAIRRMSSGLAPGFLSSVVGKAFMLLTKEGPRQLINNMPVAFRAAASFGELSVHWTGSRRGILVTRRDFLLYLSHEGGLVGLFRTLGITTAEVRGRQVGPLDNEVEFSWD</sequence>
<reference evidence="1 2" key="1">
    <citation type="submission" date="2017-06" db="EMBL/GenBank/DDBJ databases">
        <title>Sequencing and comparative analysis of myxobacterial genomes.</title>
        <authorList>
            <person name="Rupp O."/>
            <person name="Goesmann A."/>
            <person name="Sogaard-Andersen L."/>
        </authorList>
    </citation>
    <scope>NUCLEOTIDE SEQUENCE [LARGE SCALE GENOMIC DNA]</scope>
    <source>
        <strain evidence="1 2">DSM 52655</strain>
    </source>
</reference>
<evidence type="ECO:0000313" key="2">
    <source>
        <dbReference type="Proteomes" id="UP000217257"/>
    </source>
</evidence>
<proteinExistence type="predicted"/>
<organism evidence="1 2">
    <name type="scientific">Cystobacter fuscus</name>
    <dbReference type="NCBI Taxonomy" id="43"/>
    <lineage>
        <taxon>Bacteria</taxon>
        <taxon>Pseudomonadati</taxon>
        <taxon>Myxococcota</taxon>
        <taxon>Myxococcia</taxon>
        <taxon>Myxococcales</taxon>
        <taxon>Cystobacterineae</taxon>
        <taxon>Archangiaceae</taxon>
        <taxon>Cystobacter</taxon>
    </lineage>
</organism>
<accession>A0A250J6Q9</accession>
<dbReference type="Pfam" id="PF09536">
    <property type="entry name" value="DUF2378"/>
    <property type="match status" value="1"/>
</dbReference>
<dbReference type="Proteomes" id="UP000217257">
    <property type="component" value="Chromosome"/>
</dbReference>
<dbReference type="InterPro" id="IPR011751">
    <property type="entry name" value="Mxa_paralog_2265"/>
</dbReference>
<dbReference type="NCBIfam" id="TIGR02265">
    <property type="entry name" value="Mxa_TIGR02265"/>
    <property type="match status" value="1"/>
</dbReference>
<dbReference type="KEGG" id="cfus:CYFUS_004651"/>